<accession>A0A4U9TG39</accession>
<protein>
    <submittedName>
        <fullName evidence="1">Uncharacterized protein</fullName>
    </submittedName>
</protein>
<dbReference type="AlphaFoldDB" id="A0A4U9TG39"/>
<evidence type="ECO:0000313" key="1">
    <source>
        <dbReference type="EMBL" id="VTR18870.1"/>
    </source>
</evidence>
<dbReference type="EMBL" id="CABEEZ010000019">
    <property type="protein sequence ID" value="VTR18870.1"/>
    <property type="molecule type" value="Genomic_DNA"/>
</dbReference>
<name>A0A4U9TG39_SERFO</name>
<sequence length="115" mass="12520">MQVNRFGSALCGQFDHRQDMFFMAVDATRGHQAHDVYRFACLHGLVDGAGQRCVGEEVTVFDLFIQTGQVLIHDAAGAEVHVTDFRVTHLAIRQADIQTGSGNQGMGLLFATDGP</sequence>
<reference evidence="1" key="1">
    <citation type="submission" date="2019-05" db="EMBL/GenBank/DDBJ databases">
        <authorList>
            <consortium name="Pathogen Informatics"/>
        </authorList>
    </citation>
    <scope>NUCLEOTIDE SEQUENCE [LARGE SCALE GENOMIC DNA]</scope>
    <source>
        <strain evidence="1">NCTC12965</strain>
    </source>
</reference>
<organism evidence="1">
    <name type="scientific">Serratia fonticola</name>
    <dbReference type="NCBI Taxonomy" id="47917"/>
    <lineage>
        <taxon>Bacteria</taxon>
        <taxon>Pseudomonadati</taxon>
        <taxon>Pseudomonadota</taxon>
        <taxon>Gammaproteobacteria</taxon>
        <taxon>Enterobacterales</taxon>
        <taxon>Yersiniaceae</taxon>
        <taxon>Serratia</taxon>
    </lineage>
</organism>
<gene>
    <name evidence="1" type="ORF">NCTC12965_00662</name>
</gene>
<proteinExistence type="predicted"/>